<reference evidence="1" key="2">
    <citation type="submission" date="2021-04" db="EMBL/GenBank/DDBJ databases">
        <authorList>
            <person name="Gilroy R."/>
        </authorList>
    </citation>
    <scope>NUCLEOTIDE SEQUENCE</scope>
    <source>
        <strain evidence="1">CHK192-9172</strain>
    </source>
</reference>
<evidence type="ECO:0000313" key="1">
    <source>
        <dbReference type="EMBL" id="HIZ07951.1"/>
    </source>
</evidence>
<gene>
    <name evidence="1" type="ORF">IAA08_08455</name>
</gene>
<dbReference type="Pfam" id="PF20116">
    <property type="entry name" value="DUF6506"/>
    <property type="match status" value="1"/>
</dbReference>
<dbReference type="Proteomes" id="UP000824024">
    <property type="component" value="Unassembled WGS sequence"/>
</dbReference>
<feature type="non-terminal residue" evidence="1">
    <location>
        <position position="73"/>
    </location>
</feature>
<protein>
    <submittedName>
        <fullName evidence="1">Uncharacterized protein</fullName>
    </submittedName>
</protein>
<comment type="caution">
    <text evidence="1">The sequence shown here is derived from an EMBL/GenBank/DDBJ whole genome shotgun (WGS) entry which is preliminary data.</text>
</comment>
<accession>A0A9D2D3H4</accession>
<dbReference type="EMBL" id="DXCH01000233">
    <property type="protein sequence ID" value="HIZ07951.1"/>
    <property type="molecule type" value="Genomic_DNA"/>
</dbReference>
<reference evidence="1" key="1">
    <citation type="journal article" date="2021" name="PeerJ">
        <title>Extensive microbial diversity within the chicken gut microbiome revealed by metagenomics and culture.</title>
        <authorList>
            <person name="Gilroy R."/>
            <person name="Ravi A."/>
            <person name="Getino M."/>
            <person name="Pursley I."/>
            <person name="Horton D.L."/>
            <person name="Alikhan N.F."/>
            <person name="Baker D."/>
            <person name="Gharbi K."/>
            <person name="Hall N."/>
            <person name="Watson M."/>
            <person name="Adriaenssens E.M."/>
            <person name="Foster-Nyarko E."/>
            <person name="Jarju S."/>
            <person name="Secka A."/>
            <person name="Antonio M."/>
            <person name="Oren A."/>
            <person name="Chaudhuri R.R."/>
            <person name="La Ragione R."/>
            <person name="Hildebrand F."/>
            <person name="Pallen M.J."/>
        </authorList>
    </citation>
    <scope>NUCLEOTIDE SEQUENCE</scope>
    <source>
        <strain evidence="1">CHK192-9172</strain>
    </source>
</reference>
<proteinExistence type="predicted"/>
<sequence>MKFGFIIMGPFRPETDRAVIADGGARITGVSDIDQACREAVKMYEDGVECIELCGAFGETGARKVMEAVNGRA</sequence>
<evidence type="ECO:0000313" key="2">
    <source>
        <dbReference type="Proteomes" id="UP000824024"/>
    </source>
</evidence>
<name>A0A9D2D3H4_9FIRM</name>
<dbReference type="InterPro" id="IPR045441">
    <property type="entry name" value="DUF6506"/>
</dbReference>
<organism evidence="1 2">
    <name type="scientific">Candidatus Eubacterium avistercoris</name>
    <dbReference type="NCBI Taxonomy" id="2838567"/>
    <lineage>
        <taxon>Bacteria</taxon>
        <taxon>Bacillati</taxon>
        <taxon>Bacillota</taxon>
        <taxon>Clostridia</taxon>
        <taxon>Eubacteriales</taxon>
        <taxon>Eubacteriaceae</taxon>
        <taxon>Eubacterium</taxon>
    </lineage>
</organism>
<dbReference type="AlphaFoldDB" id="A0A9D2D3H4"/>